<feature type="compositionally biased region" description="Polar residues" evidence="1">
    <location>
        <begin position="77"/>
        <end position="87"/>
    </location>
</feature>
<feature type="compositionally biased region" description="Basic residues" evidence="1">
    <location>
        <begin position="95"/>
        <end position="112"/>
    </location>
</feature>
<dbReference type="EMBL" id="LATX01001993">
    <property type="protein sequence ID" value="KTB35283.1"/>
    <property type="molecule type" value="Genomic_DNA"/>
</dbReference>
<feature type="region of interest" description="Disordered" evidence="1">
    <location>
        <begin position="77"/>
        <end position="119"/>
    </location>
</feature>
<name>A0A0W0FG75_MONRR</name>
<evidence type="ECO:0000256" key="1">
    <source>
        <dbReference type="SAM" id="MobiDB-lite"/>
    </source>
</evidence>
<accession>A0A0W0FG75</accession>
<proteinExistence type="predicted"/>
<dbReference type="Proteomes" id="UP000054988">
    <property type="component" value="Unassembled WGS sequence"/>
</dbReference>
<dbReference type="AlphaFoldDB" id="A0A0W0FG75"/>
<evidence type="ECO:0000313" key="3">
    <source>
        <dbReference type="Proteomes" id="UP000054988"/>
    </source>
</evidence>
<gene>
    <name evidence="2" type="ORF">WG66_12137</name>
</gene>
<comment type="caution">
    <text evidence="2">The sequence shown here is derived from an EMBL/GenBank/DDBJ whole genome shotgun (WGS) entry which is preliminary data.</text>
</comment>
<evidence type="ECO:0000313" key="2">
    <source>
        <dbReference type="EMBL" id="KTB35283.1"/>
    </source>
</evidence>
<reference evidence="2 3" key="1">
    <citation type="submission" date="2015-12" db="EMBL/GenBank/DDBJ databases">
        <title>Draft genome sequence of Moniliophthora roreri, the causal agent of frosty pod rot of cacao.</title>
        <authorList>
            <person name="Aime M.C."/>
            <person name="Diaz-Valderrama J.R."/>
            <person name="Kijpornyongpan T."/>
            <person name="Phillips-Mora W."/>
        </authorList>
    </citation>
    <scope>NUCLEOTIDE SEQUENCE [LARGE SCALE GENOMIC DNA]</scope>
    <source>
        <strain evidence="2 3">MCA 2952</strain>
    </source>
</reference>
<protein>
    <submittedName>
        <fullName evidence="2">Uncharacterized protein</fullName>
    </submittedName>
</protein>
<organism evidence="2 3">
    <name type="scientific">Moniliophthora roreri</name>
    <name type="common">Frosty pod rot fungus</name>
    <name type="synonym">Monilia roreri</name>
    <dbReference type="NCBI Taxonomy" id="221103"/>
    <lineage>
        <taxon>Eukaryota</taxon>
        <taxon>Fungi</taxon>
        <taxon>Dikarya</taxon>
        <taxon>Basidiomycota</taxon>
        <taxon>Agaricomycotina</taxon>
        <taxon>Agaricomycetes</taxon>
        <taxon>Agaricomycetidae</taxon>
        <taxon>Agaricales</taxon>
        <taxon>Marasmiineae</taxon>
        <taxon>Marasmiaceae</taxon>
        <taxon>Moniliophthora</taxon>
    </lineage>
</organism>
<sequence length="293" mass="32371">MNLRKPVSYHLLANVNFKLLVQHTFENEQDEPSIAFTASLLLSTVPSSSELQTSELLSDDIITSPLSISHQTVNTKLGLNMPNNLSRPSRVPGKAQKRSKSQSKKNCQKKHATAKEKSTPEAYLLPPMKRPCMQEAIVLDVTLDQFWASGNSFTSYHTEYISCWYSLEDVAGPNSVLKSDIVLITRDGYKITHGISIADEKTWPAAATRLADKLDAERSNTSFTGKLLSNCHGNFYTLLASISCDRSMKKPNIVGQANAKNAAVIKRLLQNTDAVQLAGFQSLAFCCCQPILY</sequence>